<accession>A0ACC0CWV5</accession>
<keyword evidence="2" id="KW-1185">Reference proteome</keyword>
<reference evidence="1 2" key="1">
    <citation type="journal article" date="2022" name="New Phytol.">
        <title>Ecological generalism drives hyperdiversity of secondary metabolite gene clusters in xylarialean endophytes.</title>
        <authorList>
            <person name="Franco M.E.E."/>
            <person name="Wisecaver J.H."/>
            <person name="Arnold A.E."/>
            <person name="Ju Y.M."/>
            <person name="Slot J.C."/>
            <person name="Ahrendt S."/>
            <person name="Moore L.P."/>
            <person name="Eastman K.E."/>
            <person name="Scott K."/>
            <person name="Konkel Z."/>
            <person name="Mondo S.J."/>
            <person name="Kuo A."/>
            <person name="Hayes R.D."/>
            <person name="Haridas S."/>
            <person name="Andreopoulos B."/>
            <person name="Riley R."/>
            <person name="LaButti K."/>
            <person name="Pangilinan J."/>
            <person name="Lipzen A."/>
            <person name="Amirebrahimi M."/>
            <person name="Yan J."/>
            <person name="Adam C."/>
            <person name="Keymanesh K."/>
            <person name="Ng V."/>
            <person name="Louie K."/>
            <person name="Northen T."/>
            <person name="Drula E."/>
            <person name="Henrissat B."/>
            <person name="Hsieh H.M."/>
            <person name="Youens-Clark K."/>
            <person name="Lutzoni F."/>
            <person name="Miadlikowska J."/>
            <person name="Eastwood D.C."/>
            <person name="Hamelin R.C."/>
            <person name="Grigoriev I.V."/>
            <person name="U'Ren J.M."/>
        </authorList>
    </citation>
    <scope>NUCLEOTIDE SEQUENCE [LARGE SCALE GENOMIC DNA]</scope>
    <source>
        <strain evidence="1 2">ER1909</strain>
    </source>
</reference>
<name>A0ACC0CWV5_9PEZI</name>
<comment type="caution">
    <text evidence="1">The sequence shown here is derived from an EMBL/GenBank/DDBJ whole genome shotgun (WGS) entry which is preliminary data.</text>
</comment>
<protein>
    <submittedName>
        <fullName evidence="1">Ankyrin</fullName>
    </submittedName>
</protein>
<organism evidence="1 2">
    <name type="scientific">Hypoxylon rubiginosum</name>
    <dbReference type="NCBI Taxonomy" id="110542"/>
    <lineage>
        <taxon>Eukaryota</taxon>
        <taxon>Fungi</taxon>
        <taxon>Dikarya</taxon>
        <taxon>Ascomycota</taxon>
        <taxon>Pezizomycotina</taxon>
        <taxon>Sordariomycetes</taxon>
        <taxon>Xylariomycetidae</taxon>
        <taxon>Xylariales</taxon>
        <taxon>Hypoxylaceae</taxon>
        <taxon>Hypoxylon</taxon>
    </lineage>
</organism>
<evidence type="ECO:0000313" key="2">
    <source>
        <dbReference type="Proteomes" id="UP001497680"/>
    </source>
</evidence>
<evidence type="ECO:0000313" key="1">
    <source>
        <dbReference type="EMBL" id="KAI6084907.1"/>
    </source>
</evidence>
<dbReference type="Proteomes" id="UP001497680">
    <property type="component" value="Unassembled WGS sequence"/>
</dbReference>
<proteinExistence type="predicted"/>
<dbReference type="EMBL" id="MU394331">
    <property type="protein sequence ID" value="KAI6084907.1"/>
    <property type="molecule type" value="Genomic_DNA"/>
</dbReference>
<gene>
    <name evidence="1" type="ORF">F4821DRAFT_241851</name>
</gene>
<sequence>MIANPILYSFAVANHPNLLTWACEFGEVGVVKKLLAAGVNPNIPAAGVYLGRSHRMEGYTSWRIKHWPHDERKTAALSVLDNIYRYDAPELSYPSYPRKVGEILEFQPNMHEPNMHENIVLYPKDHYGYYWFPLHGAAMAGSLEIVKLLVDAGAHLDAPSRGLSDCRGAKWLSPSQQTLWTPLHTALSFRNEATANLLLNLGASPNVEYTPPTVRQSTALHWAAVGGCLSTIRLLLGSESKNRGISVDVQDWEGFTPLMWALGTTKSTETMKCLLDYGANMEVRCIPNRYEGEATAILHACDNGWYRDVDFLMKAGAKVDYSDLSALERCLATLGGLPERRQETYRLVQLESNEEYKRRAIEYPHCQYIYRRPLFADVSMKGNFSGMLRVTQELIRRGANIHGSRNAGHSPLVRACAARLVPIVETLIAAGSPVDQEDARGMTPLLAAVVGLDGRFLQEPQLEATLKLYSRDYETIECLLRHRADPNKAIASGQTALVSACKLMAGKRRQLKIVQLLVQYGADIDLRSPCPQSAFSRFGDPQHICSPIRVAFLQDELDVCRYFLKQGVKPPPKDRELCHMLIYLVEEAKEFHGKGRGHDLSVDPMKCPARFCVALRLLLEIDREGWLARDPKCLWWSTRICHFPLTQRLLDSGAQDASWISKISGTCLHNLATTRYANTLACAQRLIDLGADVDAVDKYRQSALAVLLTCDWQARYPKDIGVKGFINLLEILLKNGATQRKEDVRHFQNLVHQRKGHRGDSSYLHLQEALSVHFAVENGKIVARDPEAILQQSTADEMDVSW</sequence>